<evidence type="ECO:0000259" key="2">
    <source>
        <dbReference type="Pfam" id="PF08486"/>
    </source>
</evidence>
<keyword evidence="4" id="KW-1185">Reference proteome</keyword>
<feature type="region of interest" description="Disordered" evidence="1">
    <location>
        <begin position="68"/>
        <end position="99"/>
    </location>
</feature>
<gene>
    <name evidence="3" type="ORF">NDI38_14435</name>
</gene>
<dbReference type="Pfam" id="PF08486">
    <property type="entry name" value="SpoIID"/>
    <property type="match status" value="1"/>
</dbReference>
<comment type="caution">
    <text evidence="3">The sequence shown here is derived from an EMBL/GenBank/DDBJ whole genome shotgun (WGS) entry which is preliminary data.</text>
</comment>
<protein>
    <submittedName>
        <fullName evidence="3">SpoIID/LytB domain-containing protein</fullName>
    </submittedName>
</protein>
<dbReference type="NCBIfam" id="TIGR02669">
    <property type="entry name" value="SpoIID_LytB"/>
    <property type="match status" value="1"/>
</dbReference>
<name>A0ABV0KMW5_9CYAN</name>
<accession>A0ABV0KMW5</accession>
<feature type="domain" description="Sporulation stage II protein D amidase enhancer LytB N-terminal" evidence="2">
    <location>
        <begin position="214"/>
        <end position="304"/>
    </location>
</feature>
<reference evidence="3 4" key="1">
    <citation type="submission" date="2022-04" db="EMBL/GenBank/DDBJ databases">
        <title>Positive selection, recombination, and allopatry shape intraspecific diversity of widespread and dominant cyanobacteria.</title>
        <authorList>
            <person name="Wei J."/>
            <person name="Shu W."/>
            <person name="Hu C."/>
        </authorList>
    </citation>
    <scope>NUCLEOTIDE SEQUENCE [LARGE SCALE GENOMIC DNA]</scope>
    <source>
        <strain evidence="3 4">AS-A4</strain>
    </source>
</reference>
<dbReference type="EMBL" id="JAMPLM010000012">
    <property type="protein sequence ID" value="MEP1059639.1"/>
    <property type="molecule type" value="Genomic_DNA"/>
</dbReference>
<dbReference type="Proteomes" id="UP001476950">
    <property type="component" value="Unassembled WGS sequence"/>
</dbReference>
<evidence type="ECO:0000313" key="3">
    <source>
        <dbReference type="EMBL" id="MEP1059639.1"/>
    </source>
</evidence>
<dbReference type="InterPro" id="IPR013693">
    <property type="entry name" value="SpoIID/LytB_N"/>
</dbReference>
<organism evidence="3 4">
    <name type="scientific">Stenomitos frigidus AS-A4</name>
    <dbReference type="NCBI Taxonomy" id="2933935"/>
    <lineage>
        <taxon>Bacteria</taxon>
        <taxon>Bacillati</taxon>
        <taxon>Cyanobacteriota</taxon>
        <taxon>Cyanophyceae</taxon>
        <taxon>Leptolyngbyales</taxon>
        <taxon>Leptolyngbyaceae</taxon>
        <taxon>Stenomitos</taxon>
    </lineage>
</organism>
<dbReference type="RefSeq" id="WP_347241020.1">
    <property type="nucleotide sequence ID" value="NZ_JAMPLM010000012.1"/>
</dbReference>
<dbReference type="InterPro" id="IPR013486">
    <property type="entry name" value="SpoIID/LytB"/>
</dbReference>
<sequence>MLNSMKRSPMKPDKTLTPNRVRQMEPLLWVVVPLIGVLSLLGMTLSRQQVQPSVPTALTPVPTATSLPAVVPSPSATPTPSPQATKPTAKPSPKPVDPNALTEEQKAINRRAKAAFASTGSSVDALIEMHVAIAEGLPSLTIGAPTGAILLNQKGQQLHQLPPGTVYNTQPDGQAIRFGDWQLPAVVWLEIPPGSVFQMGDRTYRGRLLLVATDGKLWGVNHVNLRQYLYSVVASEVSPSWKMEALKAQAVAARSYALTYYFKPVSPLFHMGATEYYQVYSGIEREASRTSAAVDATAGEFVSYRGGIVESLYAASDDIVAEAFQGKGMSQLGALALAEQGYSYQQILSNYYPKTGVARIEADQD</sequence>
<evidence type="ECO:0000313" key="4">
    <source>
        <dbReference type="Proteomes" id="UP001476950"/>
    </source>
</evidence>
<proteinExistence type="predicted"/>
<evidence type="ECO:0000256" key="1">
    <source>
        <dbReference type="SAM" id="MobiDB-lite"/>
    </source>
</evidence>